<evidence type="ECO:0000256" key="1">
    <source>
        <dbReference type="ARBA" id="ARBA00004123"/>
    </source>
</evidence>
<dbReference type="EMBL" id="UXSR01005189">
    <property type="protein sequence ID" value="VDD79307.1"/>
    <property type="molecule type" value="Genomic_DNA"/>
</dbReference>
<dbReference type="GO" id="GO:0007095">
    <property type="term" value="P:mitotic G2 DNA damage checkpoint signaling"/>
    <property type="evidence" value="ECO:0007669"/>
    <property type="project" value="TreeGrafter"/>
</dbReference>
<sequence length="141" mass="16770">MTLNGVVMPVNRYLFIYLRCCRFQPEEFIDAEAELSGDEVERANYADEQEDEDDSDAVSLKEFVDETEMDDRSGKLRREVERVYNRIQADEDQRKLRYLKEMFFEDGDLYDEDGKVRQRRFRWRGLGKCQSFHPQGVTSTS</sequence>
<dbReference type="PANTHER" id="PTHR14396:SF10">
    <property type="entry name" value="CLASPIN"/>
    <property type="match status" value="1"/>
</dbReference>
<dbReference type="PANTHER" id="PTHR14396">
    <property type="entry name" value="CLASPIN"/>
    <property type="match status" value="1"/>
</dbReference>
<keyword evidence="5" id="KW-1185">Reference proteome</keyword>
<dbReference type="GO" id="GO:0010997">
    <property type="term" value="F:anaphase-promoting complex binding"/>
    <property type="evidence" value="ECO:0007669"/>
    <property type="project" value="TreeGrafter"/>
</dbReference>
<name>A0A0R3UEA6_MESCO</name>
<keyword evidence="2" id="KW-0597">Phosphoprotein</keyword>
<evidence type="ECO:0000256" key="2">
    <source>
        <dbReference type="ARBA" id="ARBA00022553"/>
    </source>
</evidence>
<dbReference type="InterPro" id="IPR024146">
    <property type="entry name" value="Claspin"/>
</dbReference>
<protein>
    <submittedName>
        <fullName evidence="4">Uncharacterized protein</fullName>
    </submittedName>
</protein>
<evidence type="ECO:0000313" key="5">
    <source>
        <dbReference type="Proteomes" id="UP000267029"/>
    </source>
</evidence>
<dbReference type="Proteomes" id="UP000267029">
    <property type="component" value="Unassembled WGS sequence"/>
</dbReference>
<proteinExistence type="predicted"/>
<reference evidence="4 5" key="1">
    <citation type="submission" date="2018-10" db="EMBL/GenBank/DDBJ databases">
        <authorList>
            <consortium name="Pathogen Informatics"/>
        </authorList>
    </citation>
    <scope>NUCLEOTIDE SEQUENCE [LARGE SCALE GENOMIC DNA]</scope>
</reference>
<keyword evidence="3" id="KW-0539">Nucleus</keyword>
<organism evidence="4 5">
    <name type="scientific">Mesocestoides corti</name>
    <name type="common">Flatworm</name>
    <dbReference type="NCBI Taxonomy" id="53468"/>
    <lineage>
        <taxon>Eukaryota</taxon>
        <taxon>Metazoa</taxon>
        <taxon>Spiralia</taxon>
        <taxon>Lophotrochozoa</taxon>
        <taxon>Platyhelminthes</taxon>
        <taxon>Cestoda</taxon>
        <taxon>Eucestoda</taxon>
        <taxon>Cyclophyllidea</taxon>
        <taxon>Mesocestoididae</taxon>
        <taxon>Mesocestoides</taxon>
    </lineage>
</organism>
<dbReference type="STRING" id="53468.A0A0R3UEA6"/>
<dbReference type="GO" id="GO:0033314">
    <property type="term" value="P:mitotic DNA replication checkpoint signaling"/>
    <property type="evidence" value="ECO:0007669"/>
    <property type="project" value="TreeGrafter"/>
</dbReference>
<dbReference type="AlphaFoldDB" id="A0A0R3UEA6"/>
<dbReference type="OrthoDB" id="5859781at2759"/>
<comment type="subcellular location">
    <subcellularLocation>
        <location evidence="1">Nucleus</location>
    </subcellularLocation>
</comment>
<dbReference type="GO" id="GO:0005634">
    <property type="term" value="C:nucleus"/>
    <property type="evidence" value="ECO:0007669"/>
    <property type="project" value="UniProtKB-SubCell"/>
</dbReference>
<evidence type="ECO:0000256" key="3">
    <source>
        <dbReference type="ARBA" id="ARBA00023242"/>
    </source>
</evidence>
<gene>
    <name evidence="4" type="ORF">MCOS_LOCUS5310</name>
</gene>
<evidence type="ECO:0000313" key="4">
    <source>
        <dbReference type="EMBL" id="VDD79307.1"/>
    </source>
</evidence>
<accession>A0A0R3UEA6</accession>